<reference evidence="1" key="1">
    <citation type="submission" date="2020-10" db="EMBL/GenBank/DDBJ databases">
        <title>Genomic Encyclopedia of Type Strains, Phase IV (KMG-IV): sequencing the most valuable type-strain genomes for metagenomic binning, comparative biology and taxonomic classification.</title>
        <authorList>
            <person name="Goeker M."/>
        </authorList>
    </citation>
    <scope>NUCLEOTIDE SEQUENCE</scope>
    <source>
        <strain evidence="1">DSM 13886</strain>
    </source>
</reference>
<comment type="caution">
    <text evidence="1">The sequence shown here is derived from an EMBL/GenBank/DDBJ whole genome shotgun (WGS) entry which is preliminary data.</text>
</comment>
<sequence>MQIHNIIPDFLSLVESKEDLTVVDLETYFERYPAIFADYFPNHCPKTEERLSAAIEKYPKKMDDIQSISVRLLALTLIWGKGLFRSIARS</sequence>
<evidence type="ECO:0000313" key="2">
    <source>
        <dbReference type="Proteomes" id="UP000658225"/>
    </source>
</evidence>
<protein>
    <submittedName>
        <fullName evidence="1">Uncharacterized protein</fullName>
    </submittedName>
</protein>
<accession>A0A927R2R7</accession>
<evidence type="ECO:0000313" key="1">
    <source>
        <dbReference type="EMBL" id="MBE1552933.1"/>
    </source>
</evidence>
<dbReference type="AlphaFoldDB" id="A0A927R2R7"/>
<keyword evidence="2" id="KW-1185">Reference proteome</keyword>
<dbReference type="Proteomes" id="UP000658225">
    <property type="component" value="Unassembled WGS sequence"/>
</dbReference>
<name>A0A927R2R7_9BACL</name>
<organism evidence="1 2">
    <name type="scientific">Sporosarcina limicola</name>
    <dbReference type="NCBI Taxonomy" id="34101"/>
    <lineage>
        <taxon>Bacteria</taxon>
        <taxon>Bacillati</taxon>
        <taxon>Bacillota</taxon>
        <taxon>Bacilli</taxon>
        <taxon>Bacillales</taxon>
        <taxon>Caryophanaceae</taxon>
        <taxon>Sporosarcina</taxon>
    </lineage>
</organism>
<dbReference type="EMBL" id="JADBEL010000001">
    <property type="protein sequence ID" value="MBE1552933.1"/>
    <property type="molecule type" value="Genomic_DNA"/>
</dbReference>
<gene>
    <name evidence="1" type="ORF">H4683_000002</name>
</gene>
<dbReference type="RefSeq" id="WP_192596783.1">
    <property type="nucleotide sequence ID" value="NZ_JADBEL010000001.1"/>
</dbReference>
<proteinExistence type="predicted"/>